<proteinExistence type="predicted"/>
<comment type="caution">
    <text evidence="2">The sequence shown here is derived from an EMBL/GenBank/DDBJ whole genome shotgun (WGS) entry which is preliminary data.</text>
</comment>
<dbReference type="PANTHER" id="PTHR21037">
    <property type="entry name" value="39S RIBOSOMAL PROTEIN L14, MITOCHONDRIAL"/>
    <property type="match status" value="1"/>
</dbReference>
<reference evidence="2 3" key="1">
    <citation type="submission" date="2016-07" db="EMBL/GenBank/DDBJ databases">
        <title>Pervasive Adenine N6-methylation of Active Genes in Fungi.</title>
        <authorList>
            <consortium name="DOE Joint Genome Institute"/>
            <person name="Mondo S.J."/>
            <person name="Dannebaum R.O."/>
            <person name="Kuo R.C."/>
            <person name="Labutti K."/>
            <person name="Haridas S."/>
            <person name="Kuo A."/>
            <person name="Salamov A."/>
            <person name="Ahrendt S.R."/>
            <person name="Lipzen A."/>
            <person name="Sullivan W."/>
            <person name="Andreopoulos W.B."/>
            <person name="Clum A."/>
            <person name="Lindquist E."/>
            <person name="Daum C."/>
            <person name="Ramamoorthy G.K."/>
            <person name="Gryganskyi A."/>
            <person name="Culley D."/>
            <person name="Magnuson J.K."/>
            <person name="James T.Y."/>
            <person name="O'Malley M.A."/>
            <person name="Stajich J.E."/>
            <person name="Spatafora J.W."/>
            <person name="Visel A."/>
            <person name="Grigoriev I.V."/>
        </authorList>
    </citation>
    <scope>NUCLEOTIDE SEQUENCE [LARGE SCALE GENOMIC DNA]</scope>
    <source>
        <strain evidence="2 3">NRRL 3116</strain>
    </source>
</reference>
<name>A0A1Y2GG99_9FUNG</name>
<feature type="region of interest" description="Disordered" evidence="1">
    <location>
        <begin position="1"/>
        <end position="86"/>
    </location>
</feature>
<evidence type="ECO:0000313" key="2">
    <source>
        <dbReference type="EMBL" id="ORZ10027.1"/>
    </source>
</evidence>
<dbReference type="RefSeq" id="XP_021879117.1">
    <property type="nucleotide sequence ID" value="XM_022028977.1"/>
</dbReference>
<gene>
    <name evidence="2" type="ORF">BCR41DRAFT_398577</name>
</gene>
<dbReference type="Pfam" id="PF17653">
    <property type="entry name" value="DUF5522"/>
    <property type="match status" value="1"/>
</dbReference>
<dbReference type="OrthoDB" id="274765at2759"/>
<sequence>MTSHYFNEEDPSSPISPTQDFFVTDNNSSSNNSTDTLMDQTDGNGQVKIHTSVVPKPSRKQDSRSLSQTSQIPQIPQIPQTHPVKTQAELEKEKWQEIHRQACEANRKKYIDPKTGYTVMTELLHRRRGYCCGNACRHCPYNYENVGVSPQVKMANIARGKQQREKIEAIEGRPIWADDNSDDADSD</sequence>
<keyword evidence="3" id="KW-1185">Reference proteome</keyword>
<evidence type="ECO:0000256" key="1">
    <source>
        <dbReference type="SAM" id="MobiDB-lite"/>
    </source>
</evidence>
<dbReference type="Proteomes" id="UP000193648">
    <property type="component" value="Unassembled WGS sequence"/>
</dbReference>
<feature type="compositionally biased region" description="Polar residues" evidence="1">
    <location>
        <begin position="34"/>
        <end position="44"/>
    </location>
</feature>
<dbReference type="GeneID" id="33570820"/>
<dbReference type="PANTHER" id="PTHR21037:SF2">
    <property type="entry name" value="SIMILAR TO NOVEL PROTEIN"/>
    <property type="match status" value="1"/>
</dbReference>
<dbReference type="InParanoid" id="A0A1Y2GG99"/>
<feature type="compositionally biased region" description="Polar residues" evidence="1">
    <location>
        <begin position="13"/>
        <end position="25"/>
    </location>
</feature>
<evidence type="ECO:0000313" key="3">
    <source>
        <dbReference type="Proteomes" id="UP000193648"/>
    </source>
</evidence>
<dbReference type="EMBL" id="MCFF01000032">
    <property type="protein sequence ID" value="ORZ10027.1"/>
    <property type="molecule type" value="Genomic_DNA"/>
</dbReference>
<feature type="compositionally biased region" description="Low complexity" evidence="1">
    <location>
        <begin position="67"/>
        <end position="81"/>
    </location>
</feature>
<dbReference type="InterPro" id="IPR040807">
    <property type="entry name" value="DUF5522"/>
</dbReference>
<organism evidence="2 3">
    <name type="scientific">Lobosporangium transversale</name>
    <dbReference type="NCBI Taxonomy" id="64571"/>
    <lineage>
        <taxon>Eukaryota</taxon>
        <taxon>Fungi</taxon>
        <taxon>Fungi incertae sedis</taxon>
        <taxon>Mucoromycota</taxon>
        <taxon>Mortierellomycotina</taxon>
        <taxon>Mortierellomycetes</taxon>
        <taxon>Mortierellales</taxon>
        <taxon>Mortierellaceae</taxon>
        <taxon>Lobosporangium</taxon>
    </lineage>
</organism>
<protein>
    <submittedName>
        <fullName evidence="2">Uncharacterized protein</fullName>
    </submittedName>
</protein>
<dbReference type="AlphaFoldDB" id="A0A1Y2GG99"/>
<accession>A0A1Y2GG99</accession>